<feature type="compositionally biased region" description="Polar residues" evidence="1">
    <location>
        <begin position="205"/>
        <end position="220"/>
    </location>
</feature>
<keyword evidence="3" id="KW-1185">Reference proteome</keyword>
<evidence type="ECO:0000313" key="2">
    <source>
        <dbReference type="EMBL" id="CEH12810.1"/>
    </source>
</evidence>
<dbReference type="Proteomes" id="UP000054845">
    <property type="component" value="Unassembled WGS sequence"/>
</dbReference>
<reference evidence="2 3" key="1">
    <citation type="submission" date="2014-09" db="EMBL/GenBank/DDBJ databases">
        <authorList>
            <person name="Magalhaes I.L.F."/>
            <person name="Oliveira U."/>
            <person name="Santos F.R."/>
            <person name="Vidigal T.H.D.A."/>
            <person name="Brescovit A.D."/>
            <person name="Santos A.J."/>
        </authorList>
    </citation>
    <scope>NUCLEOTIDE SEQUENCE [LARGE SCALE GENOMIC DNA]</scope>
</reference>
<dbReference type="OrthoDB" id="3357493at2759"/>
<organism evidence="2 3">
    <name type="scientific">Ceraceosorus bombacis</name>
    <dbReference type="NCBI Taxonomy" id="401625"/>
    <lineage>
        <taxon>Eukaryota</taxon>
        <taxon>Fungi</taxon>
        <taxon>Dikarya</taxon>
        <taxon>Basidiomycota</taxon>
        <taxon>Ustilaginomycotina</taxon>
        <taxon>Exobasidiomycetes</taxon>
        <taxon>Ceraceosorales</taxon>
        <taxon>Ceraceosoraceae</taxon>
        <taxon>Ceraceosorus</taxon>
    </lineage>
</organism>
<feature type="compositionally biased region" description="Low complexity" evidence="1">
    <location>
        <begin position="178"/>
        <end position="204"/>
    </location>
</feature>
<sequence>MSSSTPSSSGRSSPAPRSDASSATSAGAVPIPGNSKSGSSQQQQQQQQHSGSPFESGAFGQRRGSAPASAFLAPRFWNAATSTGGAPGGIMSYAHGAYGTSPNSSGHHHHHHQQAPGSAFDGVPRRTSFGHSLTGGRLSALAALGMAPMQSPPIQSSGLPPATSKPRGTATFPEQKMSSSSSSSSSATEVLPPSSASSTPISSPALKSTKSTTDVPTANAANRRKDRVFFLPGPDGLCVESRRRRPSEA</sequence>
<feature type="region of interest" description="Disordered" evidence="1">
    <location>
        <begin position="101"/>
        <end position="132"/>
    </location>
</feature>
<protein>
    <submittedName>
        <fullName evidence="2">Uncharacterized protein</fullName>
    </submittedName>
</protein>
<feature type="compositionally biased region" description="Low complexity" evidence="1">
    <location>
        <begin position="37"/>
        <end position="52"/>
    </location>
</feature>
<evidence type="ECO:0000256" key="1">
    <source>
        <dbReference type="SAM" id="MobiDB-lite"/>
    </source>
</evidence>
<evidence type="ECO:0000313" key="3">
    <source>
        <dbReference type="Proteomes" id="UP000054845"/>
    </source>
</evidence>
<feature type="compositionally biased region" description="Low complexity" evidence="1">
    <location>
        <begin position="1"/>
        <end position="26"/>
    </location>
</feature>
<accession>A0A0N7L951</accession>
<feature type="region of interest" description="Disordered" evidence="1">
    <location>
        <begin position="149"/>
        <end position="249"/>
    </location>
</feature>
<dbReference type="EMBL" id="CCYA01000192">
    <property type="protein sequence ID" value="CEH12810.1"/>
    <property type="molecule type" value="Genomic_DNA"/>
</dbReference>
<dbReference type="AlphaFoldDB" id="A0A0N7L951"/>
<name>A0A0N7L951_9BASI</name>
<proteinExistence type="predicted"/>
<feature type="region of interest" description="Disordered" evidence="1">
    <location>
        <begin position="1"/>
        <end position="66"/>
    </location>
</feature>